<evidence type="ECO:0000256" key="6">
    <source>
        <dbReference type="RuleBase" id="RU000553"/>
    </source>
</evidence>
<dbReference type="InterPro" id="IPR020456">
    <property type="entry name" value="Acylphosphatase"/>
</dbReference>
<feature type="active site" evidence="5">
    <location>
        <position position="42"/>
    </location>
</feature>
<organism evidence="9 10">
    <name type="scientific">Tsukamurella strandjordii</name>
    <dbReference type="NCBI Taxonomy" id="147577"/>
    <lineage>
        <taxon>Bacteria</taxon>
        <taxon>Bacillati</taxon>
        <taxon>Actinomycetota</taxon>
        <taxon>Actinomycetes</taxon>
        <taxon>Mycobacteriales</taxon>
        <taxon>Tsukamurellaceae</taxon>
        <taxon>Tsukamurella</taxon>
    </lineage>
</organism>
<evidence type="ECO:0000256" key="4">
    <source>
        <dbReference type="ARBA" id="ARBA00047645"/>
    </source>
</evidence>
<evidence type="ECO:0000256" key="7">
    <source>
        <dbReference type="RuleBase" id="RU004168"/>
    </source>
</evidence>
<feature type="active site" evidence="5">
    <location>
        <position position="24"/>
    </location>
</feature>
<dbReference type="NCBIfam" id="NF010997">
    <property type="entry name" value="PRK14422.1"/>
    <property type="match status" value="1"/>
</dbReference>
<evidence type="ECO:0000256" key="2">
    <source>
        <dbReference type="ARBA" id="ARBA00012150"/>
    </source>
</evidence>
<dbReference type="PANTHER" id="PTHR47268:SF4">
    <property type="entry name" value="ACYLPHOSPHATASE"/>
    <property type="match status" value="1"/>
</dbReference>
<comment type="catalytic activity">
    <reaction evidence="4 5 6">
        <text>an acyl phosphate + H2O = a carboxylate + phosphate + H(+)</text>
        <dbReference type="Rhea" id="RHEA:14965"/>
        <dbReference type="ChEBI" id="CHEBI:15377"/>
        <dbReference type="ChEBI" id="CHEBI:15378"/>
        <dbReference type="ChEBI" id="CHEBI:29067"/>
        <dbReference type="ChEBI" id="CHEBI:43474"/>
        <dbReference type="ChEBI" id="CHEBI:59918"/>
        <dbReference type="EC" id="3.6.1.7"/>
    </reaction>
</comment>
<dbReference type="RefSeq" id="WP_255585848.1">
    <property type="nucleotide sequence ID" value="NZ_BAAAII010000006.1"/>
</dbReference>
<gene>
    <name evidence="9" type="ORF">Q7X28_12875</name>
</gene>
<dbReference type="InterPro" id="IPR017968">
    <property type="entry name" value="Acylphosphatase_CS"/>
</dbReference>
<protein>
    <recommendedName>
        <fullName evidence="3 5">Acylphosphatase</fullName>
        <ecNumber evidence="2 5">3.6.1.7</ecNumber>
    </recommendedName>
</protein>
<comment type="caution">
    <text evidence="9">The sequence shown here is derived from an EMBL/GenBank/DDBJ whole genome shotgun (WGS) entry which is preliminary data.</text>
</comment>
<dbReference type="InterPro" id="IPR001792">
    <property type="entry name" value="Acylphosphatase-like_dom"/>
</dbReference>
<dbReference type="InterPro" id="IPR036046">
    <property type="entry name" value="Acylphosphatase-like_dom_sf"/>
</dbReference>
<evidence type="ECO:0000256" key="1">
    <source>
        <dbReference type="ARBA" id="ARBA00005614"/>
    </source>
</evidence>
<keyword evidence="5 6" id="KW-0378">Hydrolase</keyword>
<dbReference type="Gene3D" id="3.30.70.100">
    <property type="match status" value="1"/>
</dbReference>
<dbReference type="PROSITE" id="PS00150">
    <property type="entry name" value="ACYLPHOSPHATASE_1"/>
    <property type="match status" value="1"/>
</dbReference>
<dbReference type="EC" id="3.6.1.7" evidence="2 5"/>
<reference evidence="9" key="1">
    <citation type="submission" date="2023-08" db="EMBL/GenBank/DDBJ databases">
        <title>The draft genome of Tsukamurella strandjordii strain 050030.</title>
        <authorList>
            <person name="Zhao F."/>
            <person name="Feng Y."/>
            <person name="Zong Z."/>
        </authorList>
    </citation>
    <scope>NUCLEOTIDE SEQUENCE</scope>
    <source>
        <strain evidence="9">050030</strain>
    </source>
</reference>
<dbReference type="AlphaFoldDB" id="A0AA90NIX0"/>
<dbReference type="Pfam" id="PF00708">
    <property type="entry name" value="Acylphosphatase"/>
    <property type="match status" value="1"/>
</dbReference>
<dbReference type="PROSITE" id="PS00151">
    <property type="entry name" value="ACYLPHOSPHATASE_2"/>
    <property type="match status" value="1"/>
</dbReference>
<keyword evidence="10" id="KW-1185">Reference proteome</keyword>
<evidence type="ECO:0000256" key="3">
    <source>
        <dbReference type="ARBA" id="ARBA00015991"/>
    </source>
</evidence>
<dbReference type="Proteomes" id="UP001178281">
    <property type="component" value="Unassembled WGS sequence"/>
</dbReference>
<dbReference type="PROSITE" id="PS51160">
    <property type="entry name" value="ACYLPHOSPHATASE_3"/>
    <property type="match status" value="1"/>
</dbReference>
<accession>A0AA90NIX0</accession>
<sequence length="95" mass="10437">MSVVDEQARMTAWVHGGVQGVGFRYWTKTQALELGLLGYAANQPDGRVRVVVEGDRSACDTLLERLWSGDGPGRVDLVVELFGPARGGLPYFEER</sequence>
<feature type="domain" description="Acylphosphatase-like" evidence="8">
    <location>
        <begin position="9"/>
        <end position="95"/>
    </location>
</feature>
<dbReference type="PANTHER" id="PTHR47268">
    <property type="entry name" value="ACYLPHOSPHATASE"/>
    <property type="match status" value="1"/>
</dbReference>
<name>A0AA90NIX0_9ACTN</name>
<dbReference type="SUPFAM" id="SSF54975">
    <property type="entry name" value="Acylphosphatase/BLUF domain-like"/>
    <property type="match status" value="1"/>
</dbReference>
<evidence type="ECO:0000313" key="9">
    <source>
        <dbReference type="EMBL" id="MDP0398819.1"/>
    </source>
</evidence>
<evidence type="ECO:0000259" key="8">
    <source>
        <dbReference type="PROSITE" id="PS51160"/>
    </source>
</evidence>
<evidence type="ECO:0000256" key="5">
    <source>
        <dbReference type="PROSITE-ProRule" id="PRU00520"/>
    </source>
</evidence>
<dbReference type="GO" id="GO:0003998">
    <property type="term" value="F:acylphosphatase activity"/>
    <property type="evidence" value="ECO:0007669"/>
    <property type="project" value="UniProtKB-EC"/>
</dbReference>
<proteinExistence type="inferred from homology"/>
<dbReference type="EMBL" id="JAUTIX010000004">
    <property type="protein sequence ID" value="MDP0398819.1"/>
    <property type="molecule type" value="Genomic_DNA"/>
</dbReference>
<comment type="similarity">
    <text evidence="1 7">Belongs to the acylphosphatase family.</text>
</comment>
<evidence type="ECO:0000313" key="10">
    <source>
        <dbReference type="Proteomes" id="UP001178281"/>
    </source>
</evidence>